<dbReference type="AlphaFoldDB" id="A0A174CE26"/>
<proteinExistence type="predicted"/>
<organism evidence="1 2">
    <name type="scientific">Blautia obeum</name>
    <dbReference type="NCBI Taxonomy" id="40520"/>
    <lineage>
        <taxon>Bacteria</taxon>
        <taxon>Bacillati</taxon>
        <taxon>Bacillota</taxon>
        <taxon>Clostridia</taxon>
        <taxon>Lachnospirales</taxon>
        <taxon>Lachnospiraceae</taxon>
        <taxon>Blautia</taxon>
    </lineage>
</organism>
<name>A0A174CE26_9FIRM</name>
<protein>
    <submittedName>
        <fullName evidence="1">Uncharacterized protein</fullName>
    </submittedName>
</protein>
<evidence type="ECO:0000313" key="1">
    <source>
        <dbReference type="EMBL" id="CUO10519.1"/>
    </source>
</evidence>
<gene>
    <name evidence="1" type="ORF">ERS852395_02092</name>
</gene>
<reference evidence="1 2" key="1">
    <citation type="submission" date="2015-09" db="EMBL/GenBank/DDBJ databases">
        <authorList>
            <consortium name="Pathogen Informatics"/>
        </authorList>
    </citation>
    <scope>NUCLEOTIDE SEQUENCE [LARGE SCALE GENOMIC DNA]</scope>
    <source>
        <strain evidence="1 2">2789STDY5608838</strain>
    </source>
</reference>
<accession>A0A174CE26</accession>
<sequence>MKAKELNGYYYCFSFDEWSHDLYSITEMSRKEAILTAIDNGVRLYLVKYRKGKQQGSKKRIATKNMA</sequence>
<dbReference type="RefSeq" id="WP_055053579.1">
    <property type="nucleotide sequence ID" value="NZ_CYZA01000010.1"/>
</dbReference>
<dbReference type="EMBL" id="CYZA01000010">
    <property type="protein sequence ID" value="CUO10519.1"/>
    <property type="molecule type" value="Genomic_DNA"/>
</dbReference>
<dbReference type="Proteomes" id="UP000095447">
    <property type="component" value="Unassembled WGS sequence"/>
</dbReference>
<evidence type="ECO:0000313" key="2">
    <source>
        <dbReference type="Proteomes" id="UP000095447"/>
    </source>
</evidence>